<proteinExistence type="predicted"/>
<name>A0ACB6G1K8_9PLEO</name>
<dbReference type="EMBL" id="PDWZ02000001">
    <property type="protein sequence ID" value="KAB2110485.1"/>
    <property type="molecule type" value="Genomic_DNA"/>
</dbReference>
<dbReference type="Proteomes" id="UP000293547">
    <property type="component" value="Unassembled WGS sequence"/>
</dbReference>
<comment type="caution">
    <text evidence="1">The sequence shown here is derived from an EMBL/GenBank/DDBJ whole genome shotgun (WGS) entry which is preliminary data.</text>
</comment>
<accession>A0ACB6G1K8</accession>
<evidence type="ECO:0000313" key="2">
    <source>
        <dbReference type="Proteomes" id="UP000293547"/>
    </source>
</evidence>
<protein>
    <submittedName>
        <fullName evidence="1">Uncharacterized protein</fullName>
    </submittedName>
</protein>
<sequence>MAPRRKASAPAAKSQQSTLAFHGTTNRVTKAGVKSQGAKKNILEAKLKDIKPEVADISNTEPTTTEAAIIEQTEQEVKAQEVESTPDEDRARRISDAAIKKYWTAKEKQRLAPRAHQGGLSLHNRILREFDMSAHYGPCTGIARLKRWKRAQRLDLDPPIEVLAVLLREQDASDKDRIAVQRSIVDEILNSRAELDV</sequence>
<evidence type="ECO:0000313" key="1">
    <source>
        <dbReference type="EMBL" id="KAB2110485.1"/>
    </source>
</evidence>
<organism evidence="1 2">
    <name type="scientific">Alternaria gaisen</name>
    <dbReference type="NCBI Taxonomy" id="167740"/>
    <lineage>
        <taxon>Eukaryota</taxon>
        <taxon>Fungi</taxon>
        <taxon>Dikarya</taxon>
        <taxon>Ascomycota</taxon>
        <taxon>Pezizomycotina</taxon>
        <taxon>Dothideomycetes</taxon>
        <taxon>Pleosporomycetidae</taxon>
        <taxon>Pleosporales</taxon>
        <taxon>Pleosporineae</taxon>
        <taxon>Pleosporaceae</taxon>
        <taxon>Alternaria</taxon>
        <taxon>Alternaria sect. Alternaria</taxon>
    </lineage>
</organism>
<gene>
    <name evidence="1" type="ORF">AG0111_0g56</name>
</gene>
<reference evidence="1 2" key="1">
    <citation type="journal article" date="2019" name="bioRxiv">
        <title>Genomics, evolutionary history and diagnostics of the Alternaria alternata species group including apple and Asian pear pathotypes.</title>
        <authorList>
            <person name="Armitage A.D."/>
            <person name="Cockerton H.M."/>
            <person name="Sreenivasaprasad S."/>
            <person name="Woodhall J.W."/>
            <person name="Lane C.R."/>
            <person name="Harrison R.J."/>
            <person name="Clarkson J.P."/>
        </authorList>
    </citation>
    <scope>NUCLEOTIDE SEQUENCE [LARGE SCALE GENOMIC DNA]</scope>
    <source>
        <strain evidence="1 2">FERA 650</strain>
    </source>
</reference>
<keyword evidence="2" id="KW-1185">Reference proteome</keyword>